<sequence length="37" mass="4570">MVIKIVRIIAVKKYKFFICRCDRRIIAVYRKYFTVKS</sequence>
<dbReference type="EMBL" id="CP061800">
    <property type="protein sequence ID" value="QTA85442.1"/>
    <property type="molecule type" value="Genomic_DNA"/>
</dbReference>
<organism evidence="1 2">
    <name type="scientific">Desulfonema magnum</name>
    <dbReference type="NCBI Taxonomy" id="45655"/>
    <lineage>
        <taxon>Bacteria</taxon>
        <taxon>Pseudomonadati</taxon>
        <taxon>Thermodesulfobacteriota</taxon>
        <taxon>Desulfobacteria</taxon>
        <taxon>Desulfobacterales</taxon>
        <taxon>Desulfococcaceae</taxon>
        <taxon>Desulfonema</taxon>
    </lineage>
</organism>
<dbReference type="AlphaFoldDB" id="A0A975BHD0"/>
<accession>A0A975BHD0</accession>
<reference evidence="1" key="1">
    <citation type="journal article" date="2021" name="Microb. Physiol.">
        <title>Proteogenomic Insights into the Physiology of Marine, Sulfate-Reducing, Filamentous Desulfonema limicola and Desulfonema magnum.</title>
        <authorList>
            <person name="Schnaars V."/>
            <person name="Wohlbrand L."/>
            <person name="Scheve S."/>
            <person name="Hinrichs C."/>
            <person name="Reinhardt R."/>
            <person name="Rabus R."/>
        </authorList>
    </citation>
    <scope>NUCLEOTIDE SEQUENCE</scope>
    <source>
        <strain evidence="1">4be13</strain>
    </source>
</reference>
<name>A0A975BHD0_9BACT</name>
<gene>
    <name evidence="1" type="ORF">dnm_014520</name>
</gene>
<dbReference type="Proteomes" id="UP000663722">
    <property type="component" value="Chromosome"/>
</dbReference>
<keyword evidence="2" id="KW-1185">Reference proteome</keyword>
<protein>
    <submittedName>
        <fullName evidence="1">Uncharacterized protein</fullName>
    </submittedName>
</protein>
<proteinExistence type="predicted"/>
<evidence type="ECO:0000313" key="2">
    <source>
        <dbReference type="Proteomes" id="UP000663722"/>
    </source>
</evidence>
<evidence type="ECO:0000313" key="1">
    <source>
        <dbReference type="EMBL" id="QTA85442.1"/>
    </source>
</evidence>
<dbReference type="KEGG" id="dmm:dnm_014520"/>